<reference evidence="2 4" key="1">
    <citation type="submission" date="2018-06" db="EMBL/GenBank/DDBJ databases">
        <title>Genomic Encyclopedia of Archaeal and Bacterial Type Strains, Phase II (KMG-II): from individual species to whole genera.</title>
        <authorList>
            <person name="Goeker M."/>
        </authorList>
    </citation>
    <scope>NUCLEOTIDE SEQUENCE [LARGE SCALE GENOMIC DNA]</scope>
    <source>
        <strain evidence="2 4">DSM 22686</strain>
    </source>
</reference>
<dbReference type="Proteomes" id="UP000249115">
    <property type="component" value="Unassembled WGS sequence"/>
</dbReference>
<sequence>MKRDLFSHCLIAALVLLMWTPSVGQQSYFLAGNQQFTVSGTSSIHDWDMNAKDDINGTAQLTIESGKLTKIQSLSIDLPVKSLKSGKGSMDNNAYEALTVKKYPSIKFEMTELTSISGNVVKVKGKVTIAGTTKIIPLEVIYSLNGSTIKFKGTQDILFSDFNVKPPTAVFGTIKTGNELTLAFEASFSPKN</sequence>
<dbReference type="RefSeq" id="WP_086500762.1">
    <property type="nucleotide sequence ID" value="NZ_MSSV01000005.1"/>
</dbReference>
<keyword evidence="5" id="KW-1185">Reference proteome</keyword>
<dbReference type="AlphaFoldDB" id="A0A2W7RUF2"/>
<dbReference type="SUPFAM" id="SSF101874">
    <property type="entry name" value="YceI-like"/>
    <property type="match status" value="1"/>
</dbReference>
<evidence type="ECO:0000313" key="5">
    <source>
        <dbReference type="Proteomes" id="UP000321927"/>
    </source>
</evidence>
<dbReference type="Proteomes" id="UP000321927">
    <property type="component" value="Unassembled WGS sequence"/>
</dbReference>
<gene>
    <name evidence="3" type="ORF">ESW18_10890</name>
    <name evidence="2" type="ORF">LV84_01463</name>
</gene>
<organism evidence="2 4">
    <name type="scientific">Algoriphagus ratkowskyi</name>
    <dbReference type="NCBI Taxonomy" id="57028"/>
    <lineage>
        <taxon>Bacteria</taxon>
        <taxon>Pseudomonadati</taxon>
        <taxon>Bacteroidota</taxon>
        <taxon>Cytophagia</taxon>
        <taxon>Cytophagales</taxon>
        <taxon>Cyclobacteriaceae</taxon>
        <taxon>Algoriphagus</taxon>
    </lineage>
</organism>
<evidence type="ECO:0000313" key="3">
    <source>
        <dbReference type="EMBL" id="TXD77862.1"/>
    </source>
</evidence>
<dbReference type="OrthoDB" id="9794147at2"/>
<dbReference type="InterPro" id="IPR036761">
    <property type="entry name" value="TTHA0802/YceI-like_sf"/>
</dbReference>
<reference evidence="3 5" key="2">
    <citation type="submission" date="2019-08" db="EMBL/GenBank/DDBJ databases">
        <title>Genome of Algoriphagus ratkowskyi IC026.</title>
        <authorList>
            <person name="Bowman J.P."/>
        </authorList>
    </citation>
    <scope>NUCLEOTIDE SEQUENCE [LARGE SCALE GENOMIC DNA]</scope>
    <source>
        <strain evidence="3 5">IC026</strain>
    </source>
</reference>
<accession>A0A2W7RUF2</accession>
<evidence type="ECO:0000313" key="2">
    <source>
        <dbReference type="EMBL" id="PZX58259.1"/>
    </source>
</evidence>
<name>A0A2W7RUF2_9BACT</name>
<evidence type="ECO:0000313" key="4">
    <source>
        <dbReference type="Proteomes" id="UP000249115"/>
    </source>
</evidence>
<comment type="caution">
    <text evidence="2">The sequence shown here is derived from an EMBL/GenBank/DDBJ whole genome shotgun (WGS) entry which is preliminary data.</text>
</comment>
<dbReference type="PANTHER" id="PTHR34406">
    <property type="entry name" value="PROTEIN YCEI"/>
    <property type="match status" value="1"/>
</dbReference>
<proteinExistence type="predicted"/>
<dbReference type="PANTHER" id="PTHR34406:SF1">
    <property type="entry name" value="PROTEIN YCEI"/>
    <property type="match status" value="1"/>
</dbReference>
<evidence type="ECO:0000259" key="1">
    <source>
        <dbReference type="SMART" id="SM00867"/>
    </source>
</evidence>
<dbReference type="Pfam" id="PF04264">
    <property type="entry name" value="YceI"/>
    <property type="match status" value="1"/>
</dbReference>
<feature type="domain" description="Lipid/polyisoprenoid-binding YceI-like" evidence="1">
    <location>
        <begin position="33"/>
        <end position="189"/>
    </location>
</feature>
<dbReference type="InterPro" id="IPR007372">
    <property type="entry name" value="Lipid/polyisoprenoid-bd_YceI"/>
</dbReference>
<dbReference type="EMBL" id="VORV01000006">
    <property type="protein sequence ID" value="TXD77862.1"/>
    <property type="molecule type" value="Genomic_DNA"/>
</dbReference>
<protein>
    <submittedName>
        <fullName evidence="3">YceI family protein</fullName>
    </submittedName>
    <submittedName>
        <fullName evidence="2">YceI-like domain-containing protein</fullName>
    </submittedName>
</protein>
<dbReference type="EMBL" id="QKZU01000005">
    <property type="protein sequence ID" value="PZX58259.1"/>
    <property type="molecule type" value="Genomic_DNA"/>
</dbReference>
<dbReference type="SMART" id="SM00867">
    <property type="entry name" value="YceI"/>
    <property type="match status" value="1"/>
</dbReference>
<dbReference type="Gene3D" id="2.40.128.110">
    <property type="entry name" value="Lipid/polyisoprenoid-binding, YceI-like"/>
    <property type="match status" value="1"/>
</dbReference>